<gene>
    <name evidence="8" type="primary">folB</name>
    <name evidence="8" type="ORF">DI626_03740</name>
</gene>
<comment type="similarity">
    <text evidence="3 6">Belongs to the DHNA family.</text>
</comment>
<accession>A0A2W4ZZ28</accession>
<evidence type="ECO:0000256" key="4">
    <source>
        <dbReference type="ARBA" id="ARBA00022909"/>
    </source>
</evidence>
<evidence type="ECO:0000256" key="1">
    <source>
        <dbReference type="ARBA" id="ARBA00001353"/>
    </source>
</evidence>
<keyword evidence="4 6" id="KW-0289">Folate biosynthesis</keyword>
<comment type="catalytic activity">
    <reaction evidence="1 6">
        <text>7,8-dihydroneopterin = 6-hydroxymethyl-7,8-dihydropterin + glycolaldehyde</text>
        <dbReference type="Rhea" id="RHEA:10540"/>
        <dbReference type="ChEBI" id="CHEBI:17001"/>
        <dbReference type="ChEBI" id="CHEBI:17071"/>
        <dbReference type="ChEBI" id="CHEBI:44841"/>
        <dbReference type="EC" id="4.1.2.25"/>
    </reaction>
</comment>
<dbReference type="SUPFAM" id="SSF55620">
    <property type="entry name" value="Tetrahydrobiopterin biosynthesis enzymes-like"/>
    <property type="match status" value="1"/>
</dbReference>
<dbReference type="UniPathway" id="UPA00077">
    <property type="reaction ID" value="UER00154"/>
</dbReference>
<evidence type="ECO:0000256" key="2">
    <source>
        <dbReference type="ARBA" id="ARBA00005013"/>
    </source>
</evidence>
<dbReference type="InterPro" id="IPR006156">
    <property type="entry name" value="Dihydroneopterin_aldolase"/>
</dbReference>
<sequence>MSAHSTYRIFIRDMTVDMGIGVLDEEKTRTQRVRINVDAEIESRAPSSRDEIDDTVSYDLIVQIVLRHTSDGHSNLAETLAERIADDCLAYQGIKNITVRVEKPDIYPYAVAGVEIFKSK</sequence>
<dbReference type="InterPro" id="IPR006157">
    <property type="entry name" value="FolB_dom"/>
</dbReference>
<dbReference type="NCBIfam" id="TIGR00526">
    <property type="entry name" value="folB_dom"/>
    <property type="match status" value="1"/>
</dbReference>
<dbReference type="AlphaFoldDB" id="A0A2W4ZZ28"/>
<dbReference type="GO" id="GO:0005737">
    <property type="term" value="C:cytoplasm"/>
    <property type="evidence" value="ECO:0007669"/>
    <property type="project" value="TreeGrafter"/>
</dbReference>
<protein>
    <recommendedName>
        <fullName evidence="6">7,8-dihydroneopterin aldolase</fullName>
        <ecNumber evidence="6">4.1.2.25</ecNumber>
    </recommendedName>
</protein>
<evidence type="ECO:0000313" key="9">
    <source>
        <dbReference type="Proteomes" id="UP000249557"/>
    </source>
</evidence>
<keyword evidence="5 6" id="KW-0456">Lyase</keyword>
<evidence type="ECO:0000256" key="3">
    <source>
        <dbReference type="ARBA" id="ARBA00005708"/>
    </source>
</evidence>
<dbReference type="Pfam" id="PF02152">
    <property type="entry name" value="FolB"/>
    <property type="match status" value="1"/>
</dbReference>
<dbReference type="GO" id="GO:0046656">
    <property type="term" value="P:folic acid biosynthetic process"/>
    <property type="evidence" value="ECO:0007669"/>
    <property type="project" value="UniProtKB-UniRule"/>
</dbReference>
<organism evidence="8 9">
    <name type="scientific">Micavibrio aeruginosavorus</name>
    <dbReference type="NCBI Taxonomy" id="349221"/>
    <lineage>
        <taxon>Bacteria</taxon>
        <taxon>Pseudomonadati</taxon>
        <taxon>Bdellovibrionota</taxon>
        <taxon>Bdellovibrionia</taxon>
        <taxon>Bdellovibrionales</taxon>
        <taxon>Pseudobdellovibrionaceae</taxon>
        <taxon>Micavibrio</taxon>
    </lineage>
</organism>
<dbReference type="NCBIfam" id="TIGR00525">
    <property type="entry name" value="folB"/>
    <property type="match status" value="1"/>
</dbReference>
<comment type="function">
    <text evidence="6">Catalyzes the conversion of 7,8-dihydroneopterin to 6-hydroxymethyl-7,8-dihydropterin.</text>
</comment>
<evidence type="ECO:0000256" key="5">
    <source>
        <dbReference type="ARBA" id="ARBA00023239"/>
    </source>
</evidence>
<dbReference type="SMART" id="SM00905">
    <property type="entry name" value="FolB"/>
    <property type="match status" value="1"/>
</dbReference>
<comment type="caution">
    <text evidence="8">The sequence shown here is derived from an EMBL/GenBank/DDBJ whole genome shotgun (WGS) entry which is preliminary data.</text>
</comment>
<dbReference type="GO" id="GO:0046654">
    <property type="term" value="P:tetrahydrofolate biosynthetic process"/>
    <property type="evidence" value="ECO:0007669"/>
    <property type="project" value="UniProtKB-UniRule"/>
</dbReference>
<comment type="pathway">
    <text evidence="2 6">Cofactor biosynthesis; tetrahydrofolate biosynthesis; 2-amino-4-hydroxy-6-hydroxymethyl-7,8-dihydropteridine diphosphate from 7,8-dihydroneopterin triphosphate: step 3/4.</text>
</comment>
<evidence type="ECO:0000256" key="6">
    <source>
        <dbReference type="RuleBase" id="RU362079"/>
    </source>
</evidence>
<dbReference type="GO" id="GO:0004150">
    <property type="term" value="F:dihydroneopterin aldolase activity"/>
    <property type="evidence" value="ECO:0007669"/>
    <property type="project" value="UniProtKB-UniRule"/>
</dbReference>
<proteinExistence type="inferred from homology"/>
<dbReference type="EMBL" id="QFNK01000053">
    <property type="protein sequence ID" value="PZO87550.1"/>
    <property type="molecule type" value="Genomic_DNA"/>
</dbReference>
<dbReference type="Gene3D" id="3.30.1130.10">
    <property type="match status" value="1"/>
</dbReference>
<dbReference type="PANTHER" id="PTHR42844:SF1">
    <property type="entry name" value="DIHYDRONEOPTERIN ALDOLASE 1-RELATED"/>
    <property type="match status" value="1"/>
</dbReference>
<dbReference type="InterPro" id="IPR043133">
    <property type="entry name" value="GTP-CH-I_C/QueF"/>
</dbReference>
<evidence type="ECO:0000259" key="7">
    <source>
        <dbReference type="SMART" id="SM00905"/>
    </source>
</evidence>
<dbReference type="EC" id="4.1.2.25" evidence="6"/>
<evidence type="ECO:0000313" key="8">
    <source>
        <dbReference type="EMBL" id="PZO87550.1"/>
    </source>
</evidence>
<reference evidence="8 9" key="1">
    <citation type="submission" date="2017-08" db="EMBL/GenBank/DDBJ databases">
        <title>Infants hospitalized years apart are colonized by the same room-sourced microbial strains.</title>
        <authorList>
            <person name="Brooks B."/>
            <person name="Olm M.R."/>
            <person name="Firek B.A."/>
            <person name="Baker R."/>
            <person name="Thomas B.C."/>
            <person name="Morowitz M.J."/>
            <person name="Banfield J.F."/>
        </authorList>
    </citation>
    <scope>NUCLEOTIDE SEQUENCE [LARGE SCALE GENOMIC DNA]</scope>
    <source>
        <strain evidence="8">S2_018_000_R2_104</strain>
    </source>
</reference>
<dbReference type="Proteomes" id="UP000249557">
    <property type="component" value="Unassembled WGS sequence"/>
</dbReference>
<feature type="domain" description="Dihydroneopterin aldolase/epimerase" evidence="7">
    <location>
        <begin position="9"/>
        <end position="118"/>
    </location>
</feature>
<name>A0A2W4ZZ28_9BACT</name>
<dbReference type="PANTHER" id="PTHR42844">
    <property type="entry name" value="DIHYDRONEOPTERIN ALDOLASE 1-RELATED"/>
    <property type="match status" value="1"/>
</dbReference>